<dbReference type="SUPFAM" id="SSF47203">
    <property type="entry name" value="Acyl-CoA dehydrogenase C-terminal domain-like"/>
    <property type="match status" value="1"/>
</dbReference>
<keyword evidence="4" id="KW-1185">Reference proteome</keyword>
<keyword evidence="1" id="KW-1133">Transmembrane helix</keyword>
<dbReference type="Pfam" id="PF22924">
    <property type="entry name" value="ACOX_C_alpha1"/>
    <property type="match status" value="1"/>
</dbReference>
<dbReference type="SUPFAM" id="SSF56645">
    <property type="entry name" value="Acyl-CoA dehydrogenase NM domain-like"/>
    <property type="match status" value="1"/>
</dbReference>
<dbReference type="OrthoDB" id="538336at2759"/>
<sequence length="589" mass="64637">MSLIFKRPSIPLRLDPLIMDRRPSTSKTALLAKNRLFSPQRDDLSMAQRMDISYLRAQAIARTYKLTAHDVTSLSPKFWAMYTDNIAAVDIAPMALLVIQYNLAAGTIAPWAEKRPELQPILQQILDFEISGQFMLTEQAHGLDAFSLETRADIQDDGSFILNTPHDGAAKFMPPTVPLPEISLPKYAVVFARLFVKGEDHGIRPFVAQLSTAKALKPGIRTRMLPGRVGAAPLGHSITWFDHVKLAPWACLGPLSKPNNFKAAFRAAIWRIGVGGLVLGAMGIPCVGVPAYILARYSLHRHVISNGKAMPIINFRTQQIPILHALAQSFVMQAFMSGSSTLKTYTDFTVDARVRAGIAAAAKVVMMMHIQESCTQLSDRAGAQGLYGHNQIINIQMEMRGASISEGDTLVLSILLATELLIGRYALPPPKWPNCLAARCEAGLFKECLDELAKMGGQHRSDAFNRLILPRCKGLVEVIGQRFFYEAAKEADLEQAVLDVYEAGIVKHSPGWFAIHAGMDASAQAAHEDAAITAAMPHLERWLQWTGAQDYAIAPIVTGTQWDKFVGSLPLYSGADAVKQDVMTTRAKM</sequence>
<feature type="transmembrane region" description="Helical" evidence="1">
    <location>
        <begin position="268"/>
        <end position="295"/>
    </location>
</feature>
<dbReference type="Proteomes" id="UP000620124">
    <property type="component" value="Unassembled WGS sequence"/>
</dbReference>
<dbReference type="InterPro" id="IPR046373">
    <property type="entry name" value="Acyl-CoA_Oxase/DH_mid-dom_sf"/>
</dbReference>
<accession>A0A8H6X2N0</accession>
<name>A0A8H6X2N0_9AGAR</name>
<proteinExistence type="predicted"/>
<protein>
    <submittedName>
        <fullName evidence="3">Acyl-CoA dehydrogenase NM domain-like protein</fullName>
    </submittedName>
</protein>
<evidence type="ECO:0000259" key="2">
    <source>
        <dbReference type="Pfam" id="PF22924"/>
    </source>
</evidence>
<dbReference type="InterPro" id="IPR009100">
    <property type="entry name" value="AcylCoA_DH/oxidase_NM_dom_sf"/>
</dbReference>
<organism evidence="3 4">
    <name type="scientific">Mycena venus</name>
    <dbReference type="NCBI Taxonomy" id="2733690"/>
    <lineage>
        <taxon>Eukaryota</taxon>
        <taxon>Fungi</taxon>
        <taxon>Dikarya</taxon>
        <taxon>Basidiomycota</taxon>
        <taxon>Agaricomycotina</taxon>
        <taxon>Agaricomycetes</taxon>
        <taxon>Agaricomycetidae</taxon>
        <taxon>Agaricales</taxon>
        <taxon>Marasmiineae</taxon>
        <taxon>Mycenaceae</taxon>
        <taxon>Mycena</taxon>
    </lineage>
</organism>
<keyword evidence="1" id="KW-0812">Transmembrane</keyword>
<comment type="caution">
    <text evidence="3">The sequence shown here is derived from an EMBL/GenBank/DDBJ whole genome shotgun (WGS) entry which is preliminary data.</text>
</comment>
<dbReference type="EMBL" id="JACAZI010000030">
    <property type="protein sequence ID" value="KAF7333188.1"/>
    <property type="molecule type" value="Genomic_DNA"/>
</dbReference>
<keyword evidence="1" id="KW-0472">Membrane</keyword>
<dbReference type="Gene3D" id="1.20.140.10">
    <property type="entry name" value="Butyryl-CoA Dehydrogenase, subunit A, domain 3"/>
    <property type="match status" value="1"/>
</dbReference>
<evidence type="ECO:0000313" key="3">
    <source>
        <dbReference type="EMBL" id="KAF7333188.1"/>
    </source>
</evidence>
<gene>
    <name evidence="3" type="ORF">MVEN_02384600</name>
</gene>
<reference evidence="3" key="1">
    <citation type="submission" date="2020-05" db="EMBL/GenBank/DDBJ databases">
        <title>Mycena genomes resolve the evolution of fungal bioluminescence.</title>
        <authorList>
            <person name="Tsai I.J."/>
        </authorList>
    </citation>
    <scope>NUCLEOTIDE SEQUENCE</scope>
    <source>
        <strain evidence="3">CCC161011</strain>
    </source>
</reference>
<dbReference type="GO" id="GO:0055088">
    <property type="term" value="P:lipid homeostasis"/>
    <property type="evidence" value="ECO:0007669"/>
    <property type="project" value="TreeGrafter"/>
</dbReference>
<dbReference type="InterPro" id="IPR055060">
    <property type="entry name" value="ACOX_C_alpha1"/>
</dbReference>
<dbReference type="Gene3D" id="2.40.110.10">
    <property type="entry name" value="Butyryl-CoA Dehydrogenase, subunit A, domain 2"/>
    <property type="match status" value="1"/>
</dbReference>
<dbReference type="InterPro" id="IPR036250">
    <property type="entry name" value="AcylCo_DH-like_C"/>
</dbReference>
<dbReference type="GO" id="GO:0071949">
    <property type="term" value="F:FAD binding"/>
    <property type="evidence" value="ECO:0007669"/>
    <property type="project" value="InterPro"/>
</dbReference>
<dbReference type="GO" id="GO:0033540">
    <property type="term" value="P:fatty acid beta-oxidation using acyl-CoA oxidase"/>
    <property type="evidence" value="ECO:0007669"/>
    <property type="project" value="TreeGrafter"/>
</dbReference>
<dbReference type="GO" id="GO:0005504">
    <property type="term" value="F:fatty acid binding"/>
    <property type="evidence" value="ECO:0007669"/>
    <property type="project" value="TreeGrafter"/>
</dbReference>
<dbReference type="InterPro" id="IPR012258">
    <property type="entry name" value="Acyl-CoA_oxidase"/>
</dbReference>
<dbReference type="GO" id="GO:0003997">
    <property type="term" value="F:acyl-CoA oxidase activity"/>
    <property type="evidence" value="ECO:0007669"/>
    <property type="project" value="InterPro"/>
</dbReference>
<evidence type="ECO:0000256" key="1">
    <source>
        <dbReference type="SAM" id="Phobius"/>
    </source>
</evidence>
<evidence type="ECO:0000313" key="4">
    <source>
        <dbReference type="Proteomes" id="UP000620124"/>
    </source>
</evidence>
<dbReference type="PANTHER" id="PTHR10909:SF382">
    <property type="entry name" value="ACYL-COENZYME A OXIDASE"/>
    <property type="match status" value="1"/>
</dbReference>
<dbReference type="AlphaFoldDB" id="A0A8H6X2N0"/>
<feature type="domain" description="Acyl-CoA oxidase C-alpha1" evidence="2">
    <location>
        <begin position="292"/>
        <end position="420"/>
    </location>
</feature>
<dbReference type="PANTHER" id="PTHR10909">
    <property type="entry name" value="ELECTRON TRANSPORT OXIDOREDUCTASE"/>
    <property type="match status" value="1"/>
</dbReference>
<dbReference type="GO" id="GO:0005777">
    <property type="term" value="C:peroxisome"/>
    <property type="evidence" value="ECO:0007669"/>
    <property type="project" value="InterPro"/>
</dbReference>